<keyword evidence="2" id="KW-1133">Transmembrane helix</keyword>
<keyword evidence="2" id="KW-0472">Membrane</keyword>
<evidence type="ECO:0000256" key="2">
    <source>
        <dbReference type="SAM" id="Phobius"/>
    </source>
</evidence>
<dbReference type="EMBL" id="JBFOLK010000191">
    <property type="protein sequence ID" value="KAL2455368.1"/>
    <property type="molecule type" value="Genomic_DNA"/>
</dbReference>
<dbReference type="Proteomes" id="UP001604336">
    <property type="component" value="Unassembled WGS sequence"/>
</dbReference>
<sequence length="254" mass="29183">MAEITGPFTPSPKFPERSNQTTPRGPPVLPVFQRHQSPPSPFLKTDAQAPINDNNRILVYFFPIAYVLSYLLFLAKLMSVVNKEVNWILIWDLGIFLFSSTILTLVNWLLIKLPNVFPKKYLFLVIDVPIIVVDMLLFYTFNAYKNSYQFCQMFAYGNITLMVSATLSCNKDRLMVLMLLFESYSLDYFFWQLSDADLYIEKGLWMLAVFIIGIILQPISYPDAKLAVKFLLVLVPQKYRPAAIANDTTDICSD</sequence>
<evidence type="ECO:0000313" key="4">
    <source>
        <dbReference type="Proteomes" id="UP001604336"/>
    </source>
</evidence>
<gene>
    <name evidence="3" type="ORF">Adt_47315</name>
</gene>
<protein>
    <recommendedName>
        <fullName evidence="5">Transmembrane protein</fullName>
    </recommendedName>
</protein>
<evidence type="ECO:0000256" key="1">
    <source>
        <dbReference type="SAM" id="MobiDB-lite"/>
    </source>
</evidence>
<name>A0ABD1NUT1_9LAMI</name>
<evidence type="ECO:0000313" key="3">
    <source>
        <dbReference type="EMBL" id="KAL2455368.1"/>
    </source>
</evidence>
<keyword evidence="2" id="KW-0812">Transmembrane</keyword>
<feature type="transmembrane region" description="Helical" evidence="2">
    <location>
        <begin position="57"/>
        <end position="75"/>
    </location>
</feature>
<comment type="caution">
    <text evidence="3">The sequence shown here is derived from an EMBL/GenBank/DDBJ whole genome shotgun (WGS) entry which is preliminary data.</text>
</comment>
<feature type="transmembrane region" description="Helical" evidence="2">
    <location>
        <begin position="203"/>
        <end position="221"/>
    </location>
</feature>
<dbReference type="AlphaFoldDB" id="A0ABD1NUT1"/>
<evidence type="ECO:0008006" key="5">
    <source>
        <dbReference type="Google" id="ProtNLM"/>
    </source>
</evidence>
<reference evidence="4" key="1">
    <citation type="submission" date="2024-07" db="EMBL/GenBank/DDBJ databases">
        <title>Two chromosome-level genome assemblies of Korean endemic species Abeliophyllum distichum and Forsythia ovata (Oleaceae).</title>
        <authorList>
            <person name="Jang H."/>
        </authorList>
    </citation>
    <scope>NUCLEOTIDE SEQUENCE [LARGE SCALE GENOMIC DNA]</scope>
</reference>
<feature type="transmembrane region" description="Helical" evidence="2">
    <location>
        <begin position="121"/>
        <end position="141"/>
    </location>
</feature>
<organism evidence="3 4">
    <name type="scientific">Abeliophyllum distichum</name>
    <dbReference type="NCBI Taxonomy" id="126358"/>
    <lineage>
        <taxon>Eukaryota</taxon>
        <taxon>Viridiplantae</taxon>
        <taxon>Streptophyta</taxon>
        <taxon>Embryophyta</taxon>
        <taxon>Tracheophyta</taxon>
        <taxon>Spermatophyta</taxon>
        <taxon>Magnoliopsida</taxon>
        <taxon>eudicotyledons</taxon>
        <taxon>Gunneridae</taxon>
        <taxon>Pentapetalae</taxon>
        <taxon>asterids</taxon>
        <taxon>lamiids</taxon>
        <taxon>Lamiales</taxon>
        <taxon>Oleaceae</taxon>
        <taxon>Forsythieae</taxon>
        <taxon>Abeliophyllum</taxon>
    </lineage>
</organism>
<feature type="region of interest" description="Disordered" evidence="1">
    <location>
        <begin position="1"/>
        <end position="30"/>
    </location>
</feature>
<proteinExistence type="predicted"/>
<keyword evidence="4" id="KW-1185">Reference proteome</keyword>
<feature type="transmembrane region" description="Helical" evidence="2">
    <location>
        <begin position="87"/>
        <end position="109"/>
    </location>
</feature>
<accession>A0ABD1NUT1</accession>